<dbReference type="Proteomes" id="UP001323617">
    <property type="component" value="Unassembled WGS sequence"/>
</dbReference>
<proteinExistence type="predicted"/>
<keyword evidence="3" id="KW-1185">Reference proteome</keyword>
<feature type="compositionally biased region" description="Basic residues" evidence="1">
    <location>
        <begin position="114"/>
        <end position="128"/>
    </location>
</feature>
<dbReference type="EMBL" id="JAFFHC010000001">
    <property type="protein sequence ID" value="KAK4681885.1"/>
    <property type="molecule type" value="Genomic_DNA"/>
</dbReference>
<reference evidence="2 3" key="1">
    <citation type="journal article" date="2023" name="bioRxiv">
        <title>High-quality genome assemblies of four members of thePodospora anserinaspecies complex.</title>
        <authorList>
            <person name="Ament-Velasquez S.L."/>
            <person name="Vogan A.A."/>
            <person name="Wallerman O."/>
            <person name="Hartmann F."/>
            <person name="Gautier V."/>
            <person name="Silar P."/>
            <person name="Giraud T."/>
            <person name="Johannesson H."/>
        </authorList>
    </citation>
    <scope>NUCLEOTIDE SEQUENCE [LARGE SCALE GENOMIC DNA]</scope>
    <source>
        <strain evidence="2 3">CBS 124.78</strain>
    </source>
</reference>
<accession>A0ABR0IP08</accession>
<feature type="compositionally biased region" description="Pro residues" evidence="1">
    <location>
        <begin position="52"/>
        <end position="63"/>
    </location>
</feature>
<name>A0ABR0IP08_9PEZI</name>
<evidence type="ECO:0000313" key="2">
    <source>
        <dbReference type="EMBL" id="KAK4681885.1"/>
    </source>
</evidence>
<evidence type="ECO:0000313" key="3">
    <source>
        <dbReference type="Proteomes" id="UP001323617"/>
    </source>
</evidence>
<gene>
    <name evidence="2" type="ORF">QC764_111490</name>
</gene>
<dbReference type="RefSeq" id="XP_062805355.1">
    <property type="nucleotide sequence ID" value="XM_062942407.1"/>
</dbReference>
<protein>
    <submittedName>
        <fullName evidence="2">Uncharacterized protein</fullName>
    </submittedName>
</protein>
<feature type="compositionally biased region" description="Low complexity" evidence="1">
    <location>
        <begin position="64"/>
        <end position="76"/>
    </location>
</feature>
<feature type="compositionally biased region" description="Polar residues" evidence="1">
    <location>
        <begin position="103"/>
        <end position="112"/>
    </location>
</feature>
<feature type="region of interest" description="Disordered" evidence="1">
    <location>
        <begin position="189"/>
        <end position="232"/>
    </location>
</feature>
<dbReference type="GeneID" id="87963272"/>
<feature type="region of interest" description="Disordered" evidence="1">
    <location>
        <begin position="25"/>
        <end position="170"/>
    </location>
</feature>
<sequence length="232" mass="25471">MNLTPFRRPATLLLYLSRHFTTTTTTCSLKHPPPPPPPPPFPTTINAMDLTSPPPEEPPPTSLPPAATASPPSISPHQTRPLAASTPHPQPPPHQARDFSLCLPSSKSNAQPNRPHKPRSLAFKHPRGPRQENTFTRGVRLSHRPSKMPRRLRSRPRRPGQTRRHQGTFGRSSCCHCSGYNHRHPRRADIGKAKKRTRSCPDADASEGWEVSPGFDGGLRHGAKGGCESSGV</sequence>
<evidence type="ECO:0000256" key="1">
    <source>
        <dbReference type="SAM" id="MobiDB-lite"/>
    </source>
</evidence>
<feature type="compositionally biased region" description="Basic residues" evidence="1">
    <location>
        <begin position="140"/>
        <end position="166"/>
    </location>
</feature>
<organism evidence="2 3">
    <name type="scientific">Podospora pseudoanserina</name>
    <dbReference type="NCBI Taxonomy" id="2609844"/>
    <lineage>
        <taxon>Eukaryota</taxon>
        <taxon>Fungi</taxon>
        <taxon>Dikarya</taxon>
        <taxon>Ascomycota</taxon>
        <taxon>Pezizomycotina</taxon>
        <taxon>Sordariomycetes</taxon>
        <taxon>Sordariomycetidae</taxon>
        <taxon>Sordariales</taxon>
        <taxon>Podosporaceae</taxon>
        <taxon>Podospora</taxon>
    </lineage>
</organism>
<feature type="compositionally biased region" description="Pro residues" evidence="1">
    <location>
        <begin position="31"/>
        <end position="42"/>
    </location>
</feature>
<comment type="caution">
    <text evidence="2">The sequence shown here is derived from an EMBL/GenBank/DDBJ whole genome shotgun (WGS) entry which is preliminary data.</text>
</comment>